<evidence type="ECO:0000256" key="6">
    <source>
        <dbReference type="ARBA" id="ARBA00023251"/>
    </source>
</evidence>
<keyword evidence="5 8" id="KW-0067">ATP-binding</keyword>
<protein>
    <submittedName>
        <fullName evidence="8">ABC-2 type transport system ATP-binding protein</fullName>
    </submittedName>
</protein>
<accession>A0ABT9RWC3</accession>
<proteinExistence type="inferred from homology"/>
<evidence type="ECO:0000256" key="3">
    <source>
        <dbReference type="ARBA" id="ARBA00022448"/>
    </source>
</evidence>
<dbReference type="PANTHER" id="PTHR42711">
    <property type="entry name" value="ABC TRANSPORTER ATP-BINDING PROTEIN"/>
    <property type="match status" value="1"/>
</dbReference>
<evidence type="ECO:0000313" key="9">
    <source>
        <dbReference type="Proteomes" id="UP001226577"/>
    </source>
</evidence>
<feature type="domain" description="ABC transporter" evidence="7">
    <location>
        <begin position="14"/>
        <end position="242"/>
    </location>
</feature>
<evidence type="ECO:0000313" key="8">
    <source>
        <dbReference type="EMBL" id="MDP9889550.1"/>
    </source>
</evidence>
<evidence type="ECO:0000256" key="4">
    <source>
        <dbReference type="ARBA" id="ARBA00022741"/>
    </source>
</evidence>
<gene>
    <name evidence="8" type="ORF">J2X98_003161</name>
</gene>
<name>A0ABT9RWC3_9MICC</name>
<evidence type="ECO:0000256" key="5">
    <source>
        <dbReference type="ARBA" id="ARBA00022840"/>
    </source>
</evidence>
<comment type="caution">
    <text evidence="8">The sequence shown here is derived from an EMBL/GenBank/DDBJ whole genome shotgun (WGS) entry which is preliminary data.</text>
</comment>
<comment type="similarity">
    <text evidence="2">Belongs to the ABC transporter superfamily.</text>
</comment>
<evidence type="ECO:0000259" key="7">
    <source>
        <dbReference type="PROSITE" id="PS50893"/>
    </source>
</evidence>
<keyword evidence="4" id="KW-0547">Nucleotide-binding</keyword>
<sequence>MTSEVSEPGSPSVLEISQLRVAYEGRTVVDGVSFRIQRGEIFGLLGPNGAGKTSTLSAIEGLVRPASGSLLVDGLDVEQQPLAVKALLKVQLQSSSFQDELSIQEIARLYAGLYGVKLSREQVRGNTRPVGLGDELGKKFKQLSGGQQQRLALYIATIHNPLLLLLDEPTAGLDPQSRRGLWRHIEELRAEGNSILLTTHSMEEAQAVCDRVAIIDHGKLLTEGRPSELINKHKDGPRVLSVAHGAPTLEDVFIGLTGSEIRD</sequence>
<dbReference type="SUPFAM" id="SSF52540">
    <property type="entry name" value="P-loop containing nucleoside triphosphate hydrolases"/>
    <property type="match status" value="1"/>
</dbReference>
<dbReference type="PANTHER" id="PTHR42711:SF5">
    <property type="entry name" value="ABC TRANSPORTER ATP-BINDING PROTEIN NATA"/>
    <property type="match status" value="1"/>
</dbReference>
<dbReference type="InterPro" id="IPR027417">
    <property type="entry name" value="P-loop_NTPase"/>
</dbReference>
<dbReference type="EMBL" id="JAUSRE010000017">
    <property type="protein sequence ID" value="MDP9889550.1"/>
    <property type="molecule type" value="Genomic_DNA"/>
</dbReference>
<dbReference type="InterPro" id="IPR003439">
    <property type="entry name" value="ABC_transporter-like_ATP-bd"/>
</dbReference>
<keyword evidence="9" id="KW-1185">Reference proteome</keyword>
<organism evidence="8 9">
    <name type="scientific">Pseudarthrobacter enclensis</name>
    <dbReference type="NCBI Taxonomy" id="993070"/>
    <lineage>
        <taxon>Bacteria</taxon>
        <taxon>Bacillati</taxon>
        <taxon>Actinomycetota</taxon>
        <taxon>Actinomycetes</taxon>
        <taxon>Micrococcales</taxon>
        <taxon>Micrococcaceae</taxon>
        <taxon>Pseudarthrobacter</taxon>
    </lineage>
</organism>
<dbReference type="Proteomes" id="UP001226577">
    <property type="component" value="Unassembled WGS sequence"/>
</dbReference>
<reference evidence="8 9" key="1">
    <citation type="submission" date="2023-07" db="EMBL/GenBank/DDBJ databases">
        <title>Sorghum-associated microbial communities from plants grown in Nebraska, USA.</title>
        <authorList>
            <person name="Schachtman D."/>
        </authorList>
    </citation>
    <scope>NUCLEOTIDE SEQUENCE [LARGE SCALE GENOMIC DNA]</scope>
    <source>
        <strain evidence="8 9">CC222</strain>
    </source>
</reference>
<dbReference type="InterPro" id="IPR050763">
    <property type="entry name" value="ABC_transporter_ATP-binding"/>
</dbReference>
<comment type="subcellular location">
    <subcellularLocation>
        <location evidence="1">Cell membrane</location>
        <topology evidence="1">Peripheral membrane protein</topology>
    </subcellularLocation>
</comment>
<dbReference type="GO" id="GO:0005524">
    <property type="term" value="F:ATP binding"/>
    <property type="evidence" value="ECO:0007669"/>
    <property type="project" value="UniProtKB-KW"/>
</dbReference>
<evidence type="ECO:0000256" key="1">
    <source>
        <dbReference type="ARBA" id="ARBA00004202"/>
    </source>
</evidence>
<dbReference type="PROSITE" id="PS50893">
    <property type="entry name" value="ABC_TRANSPORTER_2"/>
    <property type="match status" value="1"/>
</dbReference>
<keyword evidence="6" id="KW-0046">Antibiotic resistance</keyword>
<dbReference type="Gene3D" id="3.40.50.300">
    <property type="entry name" value="P-loop containing nucleotide triphosphate hydrolases"/>
    <property type="match status" value="1"/>
</dbReference>
<dbReference type="InterPro" id="IPR003593">
    <property type="entry name" value="AAA+_ATPase"/>
</dbReference>
<dbReference type="RefSeq" id="WP_307309903.1">
    <property type="nucleotide sequence ID" value="NZ_JAUSRE010000017.1"/>
</dbReference>
<evidence type="ECO:0000256" key="2">
    <source>
        <dbReference type="ARBA" id="ARBA00005417"/>
    </source>
</evidence>
<dbReference type="SMART" id="SM00382">
    <property type="entry name" value="AAA"/>
    <property type="match status" value="1"/>
</dbReference>
<keyword evidence="3" id="KW-0813">Transport</keyword>
<dbReference type="Pfam" id="PF00005">
    <property type="entry name" value="ABC_tran"/>
    <property type="match status" value="1"/>
</dbReference>